<sequence>MFEKIPGVGSGEKTADTDPEDSLSDITVEEVKENDDLSAEDLPRDVKMRLLFSEAPTTFRQMKNKWENERIELYFLLFSVVAATGMLVLMLYDRTYYVLGLFALYTVIMIPLLYIHEEERYFQNDGELFK</sequence>
<proteinExistence type="predicted"/>
<evidence type="ECO:0000256" key="2">
    <source>
        <dbReference type="SAM" id="Phobius"/>
    </source>
</evidence>
<evidence type="ECO:0000256" key="1">
    <source>
        <dbReference type="SAM" id="MobiDB-lite"/>
    </source>
</evidence>
<keyword evidence="4" id="KW-1185">Reference proteome</keyword>
<dbReference type="EMBL" id="JBHUDB010000002">
    <property type="protein sequence ID" value="MFD1570289.1"/>
    <property type="molecule type" value="Genomic_DNA"/>
</dbReference>
<protein>
    <submittedName>
        <fullName evidence="3">Uncharacterized protein</fullName>
    </submittedName>
</protein>
<feature type="region of interest" description="Disordered" evidence="1">
    <location>
        <begin position="1"/>
        <end position="29"/>
    </location>
</feature>
<dbReference type="AlphaFoldDB" id="A0ABD6C072"/>
<comment type="caution">
    <text evidence="3">The sequence shown here is derived from an EMBL/GenBank/DDBJ whole genome shotgun (WGS) entry which is preliminary data.</text>
</comment>
<evidence type="ECO:0000313" key="4">
    <source>
        <dbReference type="Proteomes" id="UP001597185"/>
    </source>
</evidence>
<name>A0ABD6C072_9EURY</name>
<gene>
    <name evidence="3" type="ORF">ACFR9T_06760</name>
</gene>
<keyword evidence="2" id="KW-0472">Membrane</keyword>
<reference evidence="3 4" key="1">
    <citation type="journal article" date="2019" name="Int. J. Syst. Evol. Microbiol.">
        <title>The Global Catalogue of Microorganisms (GCM) 10K type strain sequencing project: providing services to taxonomists for standard genome sequencing and annotation.</title>
        <authorList>
            <consortium name="The Broad Institute Genomics Platform"/>
            <consortium name="The Broad Institute Genome Sequencing Center for Infectious Disease"/>
            <person name="Wu L."/>
            <person name="Ma J."/>
        </authorList>
    </citation>
    <scope>NUCLEOTIDE SEQUENCE [LARGE SCALE GENOMIC DNA]</scope>
    <source>
        <strain evidence="3 4">CGMCC 1.12689</strain>
    </source>
</reference>
<keyword evidence="2" id="KW-1133">Transmembrane helix</keyword>
<organism evidence="3 4">
    <name type="scientific">Halorubrum laminariae</name>
    <dbReference type="NCBI Taxonomy" id="1433523"/>
    <lineage>
        <taxon>Archaea</taxon>
        <taxon>Methanobacteriati</taxon>
        <taxon>Methanobacteriota</taxon>
        <taxon>Stenosarchaea group</taxon>
        <taxon>Halobacteria</taxon>
        <taxon>Halobacteriales</taxon>
        <taxon>Haloferacaceae</taxon>
        <taxon>Halorubrum</taxon>
    </lineage>
</organism>
<keyword evidence="2" id="KW-0812">Transmembrane</keyword>
<dbReference type="Proteomes" id="UP001597185">
    <property type="component" value="Unassembled WGS sequence"/>
</dbReference>
<accession>A0ABD6C072</accession>
<feature type="transmembrane region" description="Helical" evidence="2">
    <location>
        <begin position="96"/>
        <end position="115"/>
    </location>
</feature>
<evidence type="ECO:0000313" key="3">
    <source>
        <dbReference type="EMBL" id="MFD1570289.1"/>
    </source>
</evidence>
<dbReference type="RefSeq" id="WP_256397231.1">
    <property type="nucleotide sequence ID" value="NZ_JANHDL010000004.1"/>
</dbReference>
<feature type="transmembrane region" description="Helical" evidence="2">
    <location>
        <begin position="71"/>
        <end position="90"/>
    </location>
</feature>